<dbReference type="Proteomes" id="UP000784294">
    <property type="component" value="Unassembled WGS sequence"/>
</dbReference>
<accession>A0A448WNF6</accession>
<dbReference type="EMBL" id="CAAALY010027665">
    <property type="protein sequence ID" value="VEL16240.1"/>
    <property type="molecule type" value="Genomic_DNA"/>
</dbReference>
<gene>
    <name evidence="2" type="ORF">PXEA_LOCUS9680</name>
</gene>
<feature type="region of interest" description="Disordered" evidence="1">
    <location>
        <begin position="53"/>
        <end position="84"/>
    </location>
</feature>
<evidence type="ECO:0000256" key="1">
    <source>
        <dbReference type="SAM" id="MobiDB-lite"/>
    </source>
</evidence>
<protein>
    <submittedName>
        <fullName evidence="2">Uncharacterized protein</fullName>
    </submittedName>
</protein>
<organism evidence="2 3">
    <name type="scientific">Protopolystoma xenopodis</name>
    <dbReference type="NCBI Taxonomy" id="117903"/>
    <lineage>
        <taxon>Eukaryota</taxon>
        <taxon>Metazoa</taxon>
        <taxon>Spiralia</taxon>
        <taxon>Lophotrochozoa</taxon>
        <taxon>Platyhelminthes</taxon>
        <taxon>Monogenea</taxon>
        <taxon>Polyopisthocotylea</taxon>
        <taxon>Polystomatidea</taxon>
        <taxon>Polystomatidae</taxon>
        <taxon>Protopolystoma</taxon>
    </lineage>
</organism>
<keyword evidence="3" id="KW-1185">Reference proteome</keyword>
<reference evidence="2" key="1">
    <citation type="submission" date="2018-11" db="EMBL/GenBank/DDBJ databases">
        <authorList>
            <consortium name="Pathogen Informatics"/>
        </authorList>
    </citation>
    <scope>NUCLEOTIDE SEQUENCE</scope>
</reference>
<evidence type="ECO:0000313" key="2">
    <source>
        <dbReference type="EMBL" id="VEL16240.1"/>
    </source>
</evidence>
<feature type="compositionally biased region" description="Polar residues" evidence="1">
    <location>
        <begin position="53"/>
        <end position="69"/>
    </location>
</feature>
<comment type="caution">
    <text evidence="2">The sequence shown here is derived from an EMBL/GenBank/DDBJ whole genome shotgun (WGS) entry which is preliminary data.</text>
</comment>
<proteinExistence type="predicted"/>
<dbReference type="AlphaFoldDB" id="A0A448WNF6"/>
<sequence length="250" mass="28076">MRLKSSRFLFSQLFHLERDQVTCGPKEFIYYHFGKTKICGQPKLSANTGLMKPTDSQIPTLPTQTQTAIEGQEREKSERALQTSATRECGEVRKQKHQIHFLIGRQADAILMPAEMVASQSDYTQFPLAPLPRSCCTLHIHSLSLFLSLFILLDTPFLHSRSLSHTPLHDVLVLHLFADRLDDAVASTTPTCWLLPSSSRAIFRLSCSRIDCHIHHLSGCCGKSGTGETIVVACLYQVYPFDGVNRHLPE</sequence>
<name>A0A448WNF6_9PLAT</name>
<evidence type="ECO:0000313" key="3">
    <source>
        <dbReference type="Proteomes" id="UP000784294"/>
    </source>
</evidence>